<keyword evidence="3" id="KW-1185">Reference proteome</keyword>
<feature type="domain" description="RRM" evidence="2">
    <location>
        <begin position="31"/>
        <end position="114"/>
    </location>
</feature>
<dbReference type="InterPro" id="IPR000504">
    <property type="entry name" value="RRM_dom"/>
</dbReference>
<dbReference type="AlphaFoldDB" id="A0AB40BDU4"/>
<dbReference type="GeneID" id="120261601"/>
<proteinExistence type="predicted"/>
<dbReference type="RefSeq" id="XP_039125482.1">
    <property type="nucleotide sequence ID" value="XM_039269548.1"/>
</dbReference>
<accession>A0AB40BDU4</accession>
<dbReference type="GO" id="GO:0005634">
    <property type="term" value="C:nucleus"/>
    <property type="evidence" value="ECO:0007669"/>
    <property type="project" value="EnsemblPlants"/>
</dbReference>
<dbReference type="PANTHER" id="PTHR36309">
    <property type="entry name" value="RNA-BINDING (RRM/RBD/RNP MOTIFS) FAMILY PROTEIN"/>
    <property type="match status" value="1"/>
</dbReference>
<name>A0AB40BDU4_DIOCR</name>
<keyword evidence="1" id="KW-0694">RNA-binding</keyword>
<dbReference type="GO" id="GO:0040029">
    <property type="term" value="P:epigenetic regulation of gene expression"/>
    <property type="evidence" value="ECO:0007669"/>
    <property type="project" value="EnsemblPlants"/>
</dbReference>
<dbReference type="InterPro" id="IPR035979">
    <property type="entry name" value="RBD_domain_sf"/>
</dbReference>
<evidence type="ECO:0000313" key="3">
    <source>
        <dbReference type="Proteomes" id="UP001515500"/>
    </source>
</evidence>
<dbReference type="PANTHER" id="PTHR36309:SF1">
    <property type="entry name" value="RNA-BINDING (RRM_RBD_RNP MOTIFS) FAMILY PROTEIN"/>
    <property type="match status" value="1"/>
</dbReference>
<evidence type="ECO:0000259" key="2">
    <source>
        <dbReference type="PROSITE" id="PS50102"/>
    </source>
</evidence>
<evidence type="ECO:0000256" key="1">
    <source>
        <dbReference type="PROSITE-ProRule" id="PRU00176"/>
    </source>
</evidence>
<dbReference type="GO" id="GO:0060147">
    <property type="term" value="P:regulation of post-transcriptional gene silencing"/>
    <property type="evidence" value="ECO:0007669"/>
    <property type="project" value="EnsemblPlants"/>
</dbReference>
<dbReference type="InterPro" id="IPR053316">
    <property type="entry name" value="Epigenetic_reg_gene_expr"/>
</dbReference>
<dbReference type="Proteomes" id="UP001515500">
    <property type="component" value="Chromosome 5"/>
</dbReference>
<gene>
    <name evidence="4" type="primary">LOC120261601</name>
</gene>
<dbReference type="Gene3D" id="3.30.70.330">
    <property type="match status" value="1"/>
</dbReference>
<dbReference type="PROSITE" id="PS50102">
    <property type="entry name" value="RRM"/>
    <property type="match status" value="1"/>
</dbReference>
<dbReference type="CDD" id="cd00590">
    <property type="entry name" value="RRM_SF"/>
    <property type="match status" value="1"/>
</dbReference>
<dbReference type="InterPro" id="IPR012677">
    <property type="entry name" value="Nucleotide-bd_a/b_plait_sf"/>
</dbReference>
<sequence length="212" mass="24125">MASASAPEKATQAASERLEKAYAAFQERVKRTVYLDNISPQVNIPVIRTALGQFGNVVNVEFILNYTIPFDIPQCALVEMENEKEAAAVISEMKNFPFMILGMPRPARALPAKPEMFADRPSPPNRKIQLRWVKPSDPEFEVGKKLKHLVKRHRAETNAMIEFQLAEEEKLAKQQSEQLKTNYKKYEMIENIMHDGTAARLARYYGVNLGDD</sequence>
<dbReference type="GO" id="GO:0003723">
    <property type="term" value="F:RNA binding"/>
    <property type="evidence" value="ECO:0007669"/>
    <property type="project" value="UniProtKB-UniRule"/>
</dbReference>
<protein>
    <submittedName>
        <fullName evidence="4">Uncharacterized protein LOC120261601</fullName>
    </submittedName>
</protein>
<dbReference type="GO" id="GO:0032991">
    <property type="term" value="C:protein-containing complex"/>
    <property type="evidence" value="ECO:0007669"/>
    <property type="project" value="EnsemblPlants"/>
</dbReference>
<reference evidence="4" key="1">
    <citation type="submission" date="2025-08" db="UniProtKB">
        <authorList>
            <consortium name="RefSeq"/>
        </authorList>
    </citation>
    <scope>IDENTIFICATION</scope>
</reference>
<dbReference type="GO" id="GO:1902290">
    <property type="term" value="P:positive regulation of defense response to oomycetes"/>
    <property type="evidence" value="ECO:0007669"/>
    <property type="project" value="EnsemblPlants"/>
</dbReference>
<evidence type="ECO:0000313" key="4">
    <source>
        <dbReference type="RefSeq" id="XP_039125482.1"/>
    </source>
</evidence>
<organism evidence="3 4">
    <name type="scientific">Dioscorea cayennensis subsp. rotundata</name>
    <name type="common">White Guinea yam</name>
    <name type="synonym">Dioscorea rotundata</name>
    <dbReference type="NCBI Taxonomy" id="55577"/>
    <lineage>
        <taxon>Eukaryota</taxon>
        <taxon>Viridiplantae</taxon>
        <taxon>Streptophyta</taxon>
        <taxon>Embryophyta</taxon>
        <taxon>Tracheophyta</taxon>
        <taxon>Spermatophyta</taxon>
        <taxon>Magnoliopsida</taxon>
        <taxon>Liliopsida</taxon>
        <taxon>Dioscoreales</taxon>
        <taxon>Dioscoreaceae</taxon>
        <taxon>Dioscorea</taxon>
    </lineage>
</organism>
<dbReference type="GO" id="GO:0006396">
    <property type="term" value="P:RNA processing"/>
    <property type="evidence" value="ECO:0007669"/>
    <property type="project" value="EnsemblPlants"/>
</dbReference>
<dbReference type="SUPFAM" id="SSF54928">
    <property type="entry name" value="RNA-binding domain, RBD"/>
    <property type="match status" value="1"/>
</dbReference>